<evidence type="ECO:0000313" key="7">
    <source>
        <dbReference type="EMBL" id="KIW23198.1"/>
    </source>
</evidence>
<organism evidence="7 8">
    <name type="scientific">Cladophialophora immunda</name>
    <dbReference type="NCBI Taxonomy" id="569365"/>
    <lineage>
        <taxon>Eukaryota</taxon>
        <taxon>Fungi</taxon>
        <taxon>Dikarya</taxon>
        <taxon>Ascomycota</taxon>
        <taxon>Pezizomycotina</taxon>
        <taxon>Eurotiomycetes</taxon>
        <taxon>Chaetothyriomycetidae</taxon>
        <taxon>Chaetothyriales</taxon>
        <taxon>Herpotrichiellaceae</taxon>
        <taxon>Cladophialophora</taxon>
    </lineage>
</organism>
<feature type="domain" description="DUF202" evidence="6">
    <location>
        <begin position="96"/>
        <end position="170"/>
    </location>
</feature>
<gene>
    <name evidence="7" type="ORF">PV07_11418</name>
</gene>
<dbReference type="PANTHER" id="PTHR34187:SF1">
    <property type="entry name" value="DUF202 DOMAIN-CONTAINING PROTEIN"/>
    <property type="match status" value="1"/>
</dbReference>
<dbReference type="VEuPathDB" id="FungiDB:PV07_11418"/>
<dbReference type="Pfam" id="PF02656">
    <property type="entry name" value="DUF202"/>
    <property type="match status" value="1"/>
</dbReference>
<accession>A0A0D2BVU3</accession>
<name>A0A0D2BVU3_9EURO</name>
<dbReference type="GeneID" id="27350612"/>
<dbReference type="InterPro" id="IPR052053">
    <property type="entry name" value="IM_YidH-like"/>
</dbReference>
<dbReference type="Proteomes" id="UP000054466">
    <property type="component" value="Unassembled WGS sequence"/>
</dbReference>
<dbReference type="AlphaFoldDB" id="A0A0D2BVU3"/>
<evidence type="ECO:0000256" key="1">
    <source>
        <dbReference type="ARBA" id="ARBA00004127"/>
    </source>
</evidence>
<proteinExistence type="predicted"/>
<keyword evidence="8" id="KW-1185">Reference proteome</keyword>
<feature type="transmembrane region" description="Helical" evidence="5">
    <location>
        <begin position="105"/>
        <end position="128"/>
    </location>
</feature>
<feature type="transmembrane region" description="Helical" evidence="5">
    <location>
        <begin position="177"/>
        <end position="203"/>
    </location>
</feature>
<sequence>MAIRRRLHSSSAVIQMNDDRHTTTIYQSYPPSPRLASSSTLDATSDYVEIARQFWDGLEQTPTATTKPRDARENWSLKKFWDEYVAVEMEFGYNVREHITNEETFISWFEFGFGMAGFGLVVLQFGILNGRLVDSADAVQLAKAMACTSFVLAILSVVVGAYRFFRQQNALFRGQIFLRGLSMFFVILLFSMVLVASMIINWIGII</sequence>
<dbReference type="HOGENOM" id="CLU_1331821_0_0_1"/>
<protein>
    <recommendedName>
        <fullName evidence="6">DUF202 domain-containing protein</fullName>
    </recommendedName>
</protein>
<keyword evidence="2 5" id="KW-0812">Transmembrane</keyword>
<comment type="subcellular location">
    <subcellularLocation>
        <location evidence="1">Endomembrane system</location>
        <topology evidence="1">Multi-pass membrane protein</topology>
    </subcellularLocation>
</comment>
<feature type="transmembrane region" description="Helical" evidence="5">
    <location>
        <begin position="140"/>
        <end position="165"/>
    </location>
</feature>
<evidence type="ECO:0000256" key="2">
    <source>
        <dbReference type="ARBA" id="ARBA00022692"/>
    </source>
</evidence>
<keyword evidence="3 5" id="KW-1133">Transmembrane helix</keyword>
<evidence type="ECO:0000256" key="5">
    <source>
        <dbReference type="SAM" id="Phobius"/>
    </source>
</evidence>
<dbReference type="RefSeq" id="XP_016243414.1">
    <property type="nucleotide sequence ID" value="XM_016398852.1"/>
</dbReference>
<evidence type="ECO:0000313" key="8">
    <source>
        <dbReference type="Proteomes" id="UP000054466"/>
    </source>
</evidence>
<reference evidence="7 8" key="1">
    <citation type="submission" date="2015-01" db="EMBL/GenBank/DDBJ databases">
        <title>The Genome Sequence of Cladophialophora immunda CBS83496.</title>
        <authorList>
            <consortium name="The Broad Institute Genomics Platform"/>
            <person name="Cuomo C."/>
            <person name="de Hoog S."/>
            <person name="Gorbushina A."/>
            <person name="Stielow B."/>
            <person name="Teixiera M."/>
            <person name="Abouelleil A."/>
            <person name="Chapman S.B."/>
            <person name="Priest M."/>
            <person name="Young S.K."/>
            <person name="Wortman J."/>
            <person name="Nusbaum C."/>
            <person name="Birren B."/>
        </authorList>
    </citation>
    <scope>NUCLEOTIDE SEQUENCE [LARGE SCALE GENOMIC DNA]</scope>
    <source>
        <strain evidence="7 8">CBS 83496</strain>
    </source>
</reference>
<dbReference type="GO" id="GO:0012505">
    <property type="term" value="C:endomembrane system"/>
    <property type="evidence" value="ECO:0007669"/>
    <property type="project" value="UniProtKB-SubCell"/>
</dbReference>
<dbReference type="EMBL" id="KN847046">
    <property type="protein sequence ID" value="KIW23198.1"/>
    <property type="molecule type" value="Genomic_DNA"/>
</dbReference>
<dbReference type="InterPro" id="IPR003807">
    <property type="entry name" value="DUF202"/>
</dbReference>
<dbReference type="PANTHER" id="PTHR34187">
    <property type="entry name" value="FGR18P"/>
    <property type="match status" value="1"/>
</dbReference>
<evidence type="ECO:0000256" key="3">
    <source>
        <dbReference type="ARBA" id="ARBA00022989"/>
    </source>
</evidence>
<keyword evidence="4 5" id="KW-0472">Membrane</keyword>
<evidence type="ECO:0000259" key="6">
    <source>
        <dbReference type="Pfam" id="PF02656"/>
    </source>
</evidence>
<evidence type="ECO:0000256" key="4">
    <source>
        <dbReference type="ARBA" id="ARBA00023136"/>
    </source>
</evidence>